<dbReference type="Proteomes" id="UP000235658">
    <property type="component" value="Unassembled WGS sequence"/>
</dbReference>
<comment type="similarity">
    <text evidence="7">Belongs to the class I-like SAM-binding methyltransferase superfamily. rRNA adenine N(6)-methyltransferase family. RsmA subfamily.</text>
</comment>
<evidence type="ECO:0000256" key="8">
    <source>
        <dbReference type="PROSITE-ProRule" id="PRU01026"/>
    </source>
</evidence>
<dbReference type="CDD" id="cd02440">
    <property type="entry name" value="AdoMet_MTases"/>
    <property type="match status" value="1"/>
</dbReference>
<dbReference type="NCBIfam" id="TIGR00755">
    <property type="entry name" value="ksgA"/>
    <property type="match status" value="1"/>
</dbReference>
<keyword evidence="2 7" id="KW-0698">rRNA processing</keyword>
<comment type="caution">
    <text evidence="10">The sequence shown here is derived from an EMBL/GenBank/DDBJ whole genome shotgun (WGS) entry which is preliminary data.</text>
</comment>
<comment type="subcellular location">
    <subcellularLocation>
        <location evidence="7">Cytoplasm</location>
    </subcellularLocation>
</comment>
<keyword evidence="6 7" id="KW-0694">RNA-binding</keyword>
<dbReference type="InterPro" id="IPR020596">
    <property type="entry name" value="rRNA_Ade_Mease_Trfase_CS"/>
</dbReference>
<evidence type="ECO:0000256" key="6">
    <source>
        <dbReference type="ARBA" id="ARBA00022884"/>
    </source>
</evidence>
<feature type="binding site" evidence="7 8">
    <location>
        <position position="28"/>
    </location>
    <ligand>
        <name>S-adenosyl-L-methionine</name>
        <dbReference type="ChEBI" id="CHEBI:59789"/>
    </ligand>
</feature>
<accession>A0A2N6UIZ8</accession>
<evidence type="ECO:0000256" key="4">
    <source>
        <dbReference type="ARBA" id="ARBA00022679"/>
    </source>
</evidence>
<dbReference type="Gene3D" id="1.10.8.100">
    <property type="entry name" value="Ribosomal RNA adenine dimethylase-like, domain 2"/>
    <property type="match status" value="1"/>
</dbReference>
<reference evidence="10 11" key="1">
    <citation type="submission" date="2017-09" db="EMBL/GenBank/DDBJ databases">
        <title>Bacterial strain isolated from the female urinary microbiota.</title>
        <authorList>
            <person name="Thomas-White K."/>
            <person name="Kumar N."/>
            <person name="Forster S."/>
            <person name="Putonti C."/>
            <person name="Lawley T."/>
            <person name="Wolfe A.J."/>
        </authorList>
    </citation>
    <scope>NUCLEOTIDE SEQUENCE [LARGE SCALE GENOMIC DNA]</scope>
    <source>
        <strain evidence="10 11">UMB0204</strain>
    </source>
</reference>
<evidence type="ECO:0000256" key="2">
    <source>
        <dbReference type="ARBA" id="ARBA00022552"/>
    </source>
</evidence>
<keyword evidence="5 7" id="KW-0949">S-adenosyl-L-methionine</keyword>
<feature type="binding site" evidence="7 8">
    <location>
        <position position="75"/>
    </location>
    <ligand>
        <name>S-adenosyl-L-methionine</name>
        <dbReference type="ChEBI" id="CHEBI:59789"/>
    </ligand>
</feature>
<comment type="catalytic activity">
    <reaction evidence="7">
        <text>adenosine(1518)/adenosine(1519) in 16S rRNA + 4 S-adenosyl-L-methionine = N(6)-dimethyladenosine(1518)/N(6)-dimethyladenosine(1519) in 16S rRNA + 4 S-adenosyl-L-homocysteine + 4 H(+)</text>
        <dbReference type="Rhea" id="RHEA:19609"/>
        <dbReference type="Rhea" id="RHEA-COMP:10232"/>
        <dbReference type="Rhea" id="RHEA-COMP:10233"/>
        <dbReference type="ChEBI" id="CHEBI:15378"/>
        <dbReference type="ChEBI" id="CHEBI:57856"/>
        <dbReference type="ChEBI" id="CHEBI:59789"/>
        <dbReference type="ChEBI" id="CHEBI:74411"/>
        <dbReference type="ChEBI" id="CHEBI:74493"/>
        <dbReference type="EC" id="2.1.1.182"/>
    </reaction>
</comment>
<feature type="domain" description="Ribosomal RNA adenine methylase transferase N-terminal" evidence="9">
    <location>
        <begin position="35"/>
        <end position="209"/>
    </location>
</feature>
<dbReference type="GO" id="GO:0003723">
    <property type="term" value="F:RNA binding"/>
    <property type="evidence" value="ECO:0007669"/>
    <property type="project" value="UniProtKB-UniRule"/>
</dbReference>
<dbReference type="GO" id="GO:0052908">
    <property type="term" value="F:16S rRNA (adenine(1518)-N(6)/adenine(1519)-N(6))-dimethyltransferase activity"/>
    <property type="evidence" value="ECO:0007669"/>
    <property type="project" value="UniProtKB-EC"/>
</dbReference>
<feature type="binding site" evidence="7 8">
    <location>
        <position position="124"/>
    </location>
    <ligand>
        <name>S-adenosyl-L-methionine</name>
        <dbReference type="ChEBI" id="CHEBI:59789"/>
    </ligand>
</feature>
<dbReference type="InterPro" id="IPR023165">
    <property type="entry name" value="rRNA_Ade_diMease-like_C"/>
</dbReference>
<organism evidence="10 11">
    <name type="scientific">Anaerococcus hydrogenalis</name>
    <dbReference type="NCBI Taxonomy" id="33029"/>
    <lineage>
        <taxon>Bacteria</taxon>
        <taxon>Bacillati</taxon>
        <taxon>Bacillota</taxon>
        <taxon>Tissierellia</taxon>
        <taxon>Tissierellales</taxon>
        <taxon>Peptoniphilaceae</taxon>
        <taxon>Anaerococcus</taxon>
    </lineage>
</organism>
<dbReference type="FunFam" id="1.10.8.100:FF:000001">
    <property type="entry name" value="Ribosomal RNA small subunit methyltransferase A"/>
    <property type="match status" value="1"/>
</dbReference>
<keyword evidence="3 7" id="KW-0489">Methyltransferase</keyword>
<sequence>MKKLYSPKTIKLIQDLYGFKFTKSLGQNFLVDKNFVDKIIDLSEVSGENILEIGPGIGTISQEMAKTCKKLVVIEIDKTLIPILKDNLGEFSNVDIINADILKTDLKKIIEENFSGEDFKVVSNLPYYITTPIIEKLFEEELPCKDMTIMVQKEVADRMKADEKSKDYSSLSVFIKYYSEITGQFKVPKSVFMPQPKIDSQVLKLNLRLYDEDVDVNSLFNIVRAGFNKRRKTILNSLSSVIEKEDLKKIFEKLSLKENLRAENLSLDDFINIANEYEKIKG</sequence>
<dbReference type="GO" id="GO:0005829">
    <property type="term" value="C:cytosol"/>
    <property type="evidence" value="ECO:0007669"/>
    <property type="project" value="TreeGrafter"/>
</dbReference>
<evidence type="ECO:0000313" key="10">
    <source>
        <dbReference type="EMBL" id="PMC81573.1"/>
    </source>
</evidence>
<dbReference type="SMART" id="SM00650">
    <property type="entry name" value="rADc"/>
    <property type="match status" value="1"/>
</dbReference>
<dbReference type="HAMAP" id="MF_00607">
    <property type="entry name" value="16SrRNA_methyltr_A"/>
    <property type="match status" value="1"/>
</dbReference>
<dbReference type="EMBL" id="PNHP01000003">
    <property type="protein sequence ID" value="PMC81573.1"/>
    <property type="molecule type" value="Genomic_DNA"/>
</dbReference>
<dbReference type="RefSeq" id="WP_102198111.1">
    <property type="nucleotide sequence ID" value="NZ_PNHP01000003.1"/>
</dbReference>
<feature type="binding site" evidence="7 8">
    <location>
        <position position="54"/>
    </location>
    <ligand>
        <name>S-adenosyl-L-methionine</name>
        <dbReference type="ChEBI" id="CHEBI:59789"/>
    </ligand>
</feature>
<proteinExistence type="inferred from homology"/>
<name>A0A2N6UIZ8_9FIRM</name>
<evidence type="ECO:0000256" key="3">
    <source>
        <dbReference type="ARBA" id="ARBA00022603"/>
    </source>
</evidence>
<dbReference type="InterPro" id="IPR011530">
    <property type="entry name" value="rRNA_adenine_dimethylase"/>
</dbReference>
<dbReference type="AlphaFoldDB" id="A0A2N6UIZ8"/>
<dbReference type="EC" id="2.1.1.182" evidence="7"/>
<feature type="binding site" evidence="7 8">
    <location>
        <position position="100"/>
    </location>
    <ligand>
        <name>S-adenosyl-L-methionine</name>
        <dbReference type="ChEBI" id="CHEBI:59789"/>
    </ligand>
</feature>
<dbReference type="GeneID" id="84578725"/>
<evidence type="ECO:0000256" key="5">
    <source>
        <dbReference type="ARBA" id="ARBA00022691"/>
    </source>
</evidence>
<dbReference type="SUPFAM" id="SSF53335">
    <property type="entry name" value="S-adenosyl-L-methionine-dependent methyltransferases"/>
    <property type="match status" value="1"/>
</dbReference>
<dbReference type="PROSITE" id="PS51689">
    <property type="entry name" value="SAM_RNA_A_N6_MT"/>
    <property type="match status" value="1"/>
</dbReference>
<keyword evidence="1 7" id="KW-0963">Cytoplasm</keyword>
<dbReference type="InterPro" id="IPR029063">
    <property type="entry name" value="SAM-dependent_MTases_sf"/>
</dbReference>
<feature type="binding site" evidence="7 8">
    <location>
        <position position="30"/>
    </location>
    <ligand>
        <name>S-adenosyl-L-methionine</name>
        <dbReference type="ChEBI" id="CHEBI:59789"/>
    </ligand>
</feature>
<dbReference type="PANTHER" id="PTHR11727">
    <property type="entry name" value="DIMETHYLADENOSINE TRANSFERASE"/>
    <property type="match status" value="1"/>
</dbReference>
<evidence type="ECO:0000256" key="7">
    <source>
        <dbReference type="HAMAP-Rule" id="MF_00607"/>
    </source>
</evidence>
<evidence type="ECO:0000259" key="9">
    <source>
        <dbReference type="SMART" id="SM00650"/>
    </source>
</evidence>
<dbReference type="PROSITE" id="PS01131">
    <property type="entry name" value="RRNA_A_DIMETH"/>
    <property type="match status" value="1"/>
</dbReference>
<comment type="function">
    <text evidence="7">Specifically dimethylates two adjacent adenosines (A1518 and A1519) in the loop of a conserved hairpin near the 3'-end of 16S rRNA in the 30S particle. May play a critical role in biogenesis of 30S subunits.</text>
</comment>
<evidence type="ECO:0000256" key="1">
    <source>
        <dbReference type="ARBA" id="ARBA00022490"/>
    </source>
</evidence>
<keyword evidence="4 7" id="KW-0808">Transferase</keyword>
<dbReference type="Pfam" id="PF00398">
    <property type="entry name" value="RrnaAD"/>
    <property type="match status" value="1"/>
</dbReference>
<dbReference type="PANTHER" id="PTHR11727:SF7">
    <property type="entry name" value="DIMETHYLADENOSINE TRANSFERASE-RELATED"/>
    <property type="match status" value="1"/>
</dbReference>
<dbReference type="InterPro" id="IPR001737">
    <property type="entry name" value="KsgA/Erm"/>
</dbReference>
<evidence type="ECO:0000313" key="11">
    <source>
        <dbReference type="Proteomes" id="UP000235658"/>
    </source>
</evidence>
<dbReference type="InterPro" id="IPR020598">
    <property type="entry name" value="rRNA_Ade_methylase_Trfase_N"/>
</dbReference>
<protein>
    <recommendedName>
        <fullName evidence="7">Ribosomal RNA small subunit methyltransferase A</fullName>
        <ecNumber evidence="7">2.1.1.182</ecNumber>
    </recommendedName>
    <alternativeName>
        <fullName evidence="7">16S rRNA (adenine(1518)-N(6)/adenine(1519)-N(6))-dimethyltransferase</fullName>
    </alternativeName>
    <alternativeName>
        <fullName evidence="7">16S rRNA dimethyladenosine transferase</fullName>
    </alternativeName>
    <alternativeName>
        <fullName evidence="7">16S rRNA dimethylase</fullName>
    </alternativeName>
    <alternativeName>
        <fullName evidence="7">S-adenosylmethionine-6-N', N'-adenosyl(rRNA) dimethyltransferase</fullName>
    </alternativeName>
</protein>
<dbReference type="FunFam" id="3.40.50.150:FF:000023">
    <property type="entry name" value="Ribosomal RNA small subunit methyltransferase A"/>
    <property type="match status" value="1"/>
</dbReference>
<dbReference type="Gene3D" id="3.40.50.150">
    <property type="entry name" value="Vaccinia Virus protein VP39"/>
    <property type="match status" value="1"/>
</dbReference>
<gene>
    <name evidence="7" type="primary">rsmA</name>
    <name evidence="7" type="synonym">ksgA</name>
    <name evidence="10" type="ORF">CJ192_05960</name>
</gene>